<protein>
    <submittedName>
        <fullName evidence="1">Uncharacterized protein</fullName>
    </submittedName>
</protein>
<comment type="caution">
    <text evidence="1">The sequence shown here is derived from an EMBL/GenBank/DDBJ whole genome shotgun (WGS) entry which is preliminary data.</text>
</comment>
<reference evidence="1" key="1">
    <citation type="submission" date="2022-06" db="EMBL/GenBank/DDBJ databases">
        <title>Alkalicoccobacillus porphyridii sp. nov., isolated from a marine red alga, Porphyridium purpureum and reclassification of Shouchella plakortidis and Shouchella gibsonii as Alkalicoccobacillus plakortidis comb. nov. and Alkalicoccobacillus gibsonii comb. nov.</title>
        <authorList>
            <person name="Kim K.H."/>
            <person name="Lee J.K."/>
            <person name="Han D.M."/>
            <person name="Baek J.H."/>
            <person name="Jeon C.O."/>
        </authorList>
    </citation>
    <scope>NUCLEOTIDE SEQUENCE</scope>
    <source>
        <strain evidence="1">DSM 19153</strain>
    </source>
</reference>
<accession>A0ABT0XN21</accession>
<dbReference type="RefSeq" id="WP_251610922.1">
    <property type="nucleotide sequence ID" value="NZ_JAMQJY010000003.1"/>
</dbReference>
<sequence length="45" mass="5453">MGDLWTEWSSDWGDRRSSETIEGRIKTMDAQVKRWKPESKRWTPK</sequence>
<dbReference type="Proteomes" id="UP001203665">
    <property type="component" value="Unassembled WGS sequence"/>
</dbReference>
<evidence type="ECO:0000313" key="1">
    <source>
        <dbReference type="EMBL" id="MCM2677291.1"/>
    </source>
</evidence>
<dbReference type="EMBL" id="JAMQJY010000003">
    <property type="protein sequence ID" value="MCM2677291.1"/>
    <property type="molecule type" value="Genomic_DNA"/>
</dbReference>
<name>A0ABT0XN21_9BACI</name>
<proteinExistence type="predicted"/>
<keyword evidence="2" id="KW-1185">Reference proteome</keyword>
<gene>
    <name evidence="1" type="ORF">NDM98_18855</name>
</gene>
<evidence type="ECO:0000313" key="2">
    <source>
        <dbReference type="Proteomes" id="UP001203665"/>
    </source>
</evidence>
<organism evidence="1 2">
    <name type="scientific">Alkalicoccobacillus plakortidis</name>
    <dbReference type="NCBI Taxonomy" id="444060"/>
    <lineage>
        <taxon>Bacteria</taxon>
        <taxon>Bacillati</taxon>
        <taxon>Bacillota</taxon>
        <taxon>Bacilli</taxon>
        <taxon>Bacillales</taxon>
        <taxon>Bacillaceae</taxon>
        <taxon>Alkalicoccobacillus</taxon>
    </lineage>
</organism>